<evidence type="ECO:0000313" key="1">
    <source>
        <dbReference type="EMBL" id="GEK55377.1"/>
    </source>
</evidence>
<reference evidence="1 2" key="1">
    <citation type="submission" date="2019-07" db="EMBL/GenBank/DDBJ databases">
        <title>Whole genome shotgun sequence of Pseudoalteromonas espejiana NBRC 102222.</title>
        <authorList>
            <person name="Hosoyama A."/>
            <person name="Uohara A."/>
            <person name="Ohji S."/>
            <person name="Ichikawa N."/>
        </authorList>
    </citation>
    <scope>NUCLEOTIDE SEQUENCE [LARGE SCALE GENOMIC DNA]</scope>
    <source>
        <strain evidence="1 2">NBRC 102222</strain>
    </source>
</reference>
<name>A0A510XXV8_9GAMM</name>
<dbReference type="Proteomes" id="UP000321419">
    <property type="component" value="Unassembled WGS sequence"/>
</dbReference>
<protein>
    <submittedName>
        <fullName evidence="1">Uncharacterized protein</fullName>
    </submittedName>
</protein>
<keyword evidence="2" id="KW-1185">Reference proteome</keyword>
<organism evidence="1 2">
    <name type="scientific">Pseudoalteromonas espejiana</name>
    <dbReference type="NCBI Taxonomy" id="28107"/>
    <lineage>
        <taxon>Bacteria</taxon>
        <taxon>Pseudomonadati</taxon>
        <taxon>Pseudomonadota</taxon>
        <taxon>Gammaproteobacteria</taxon>
        <taxon>Alteromonadales</taxon>
        <taxon>Pseudoalteromonadaceae</taxon>
        <taxon>Pseudoalteromonas</taxon>
    </lineage>
</organism>
<sequence length="101" mass="11370">MSVDLSDYSVKELNEAWIAVDDHAYPDRAIEIYKLLKARGEAAFYEEPELEHGGFLSKVLNYIFIPTMHGGVIAADIELENDLARMKEQRVLALISSSKKA</sequence>
<comment type="caution">
    <text evidence="1">The sequence shown here is derived from an EMBL/GenBank/DDBJ whole genome shotgun (WGS) entry which is preliminary data.</text>
</comment>
<dbReference type="EMBL" id="BJUM01000019">
    <property type="protein sequence ID" value="GEK55377.1"/>
    <property type="molecule type" value="Genomic_DNA"/>
</dbReference>
<evidence type="ECO:0000313" key="2">
    <source>
        <dbReference type="Proteomes" id="UP000321419"/>
    </source>
</evidence>
<gene>
    <name evidence="1" type="ORF">PES01_22220</name>
</gene>
<dbReference type="RefSeq" id="WP_089348150.1">
    <property type="nucleotide sequence ID" value="NZ_BJUM01000019.1"/>
</dbReference>
<proteinExistence type="predicted"/>
<dbReference type="AlphaFoldDB" id="A0A510XXV8"/>
<accession>A0A510XXV8</accession>